<reference evidence="4 5" key="1">
    <citation type="submission" date="2017-05" db="EMBL/GenBank/DDBJ databases">
        <title>Streptomyces alboflavus Genome sequencing and assembly.</title>
        <authorList>
            <person name="Wang Y."/>
            <person name="Du B."/>
            <person name="Ding Y."/>
            <person name="Liu H."/>
            <person name="Hou Q."/>
            <person name="Liu K."/>
            <person name="Wang C."/>
            <person name="Yao L."/>
        </authorList>
    </citation>
    <scope>NUCLEOTIDE SEQUENCE [LARGE SCALE GENOMIC DNA]</scope>
    <source>
        <strain evidence="4 5">MDJK44</strain>
    </source>
</reference>
<dbReference type="Gene3D" id="2.140.10.30">
    <property type="entry name" value="Dipeptidylpeptidase IV, N-terminal domain"/>
    <property type="match status" value="1"/>
</dbReference>
<feature type="domain" description="Dipeptidylpeptidase IV N-terminal" evidence="3">
    <location>
        <begin position="136"/>
        <end position="370"/>
    </location>
</feature>
<dbReference type="SUPFAM" id="SSF53474">
    <property type="entry name" value="alpha/beta-Hydrolases"/>
    <property type="match status" value="1"/>
</dbReference>
<dbReference type="OrthoDB" id="9812921at2"/>
<feature type="compositionally biased region" description="Gly residues" evidence="1">
    <location>
        <begin position="63"/>
        <end position="78"/>
    </location>
</feature>
<name>A0A1Z1W6A5_9ACTN</name>
<feature type="domain" description="Peptidase S9 prolyl oligopeptidase catalytic" evidence="2">
    <location>
        <begin position="561"/>
        <end position="758"/>
    </location>
</feature>
<dbReference type="EMBL" id="CP021748">
    <property type="protein sequence ID" value="ARX81968.1"/>
    <property type="molecule type" value="Genomic_DNA"/>
</dbReference>
<evidence type="ECO:0000259" key="2">
    <source>
        <dbReference type="Pfam" id="PF00326"/>
    </source>
</evidence>
<dbReference type="STRING" id="67267.GCA_000716675_03873"/>
<dbReference type="Gene3D" id="3.40.50.1820">
    <property type="entry name" value="alpha/beta hydrolase"/>
    <property type="match status" value="1"/>
</dbReference>
<feature type="region of interest" description="Disordered" evidence="1">
    <location>
        <begin position="58"/>
        <end position="83"/>
    </location>
</feature>
<protein>
    <submittedName>
        <fullName evidence="4">Peptidase S9</fullName>
    </submittedName>
</protein>
<dbReference type="InterPro" id="IPR029058">
    <property type="entry name" value="AB_hydrolase_fold"/>
</dbReference>
<dbReference type="InterPro" id="IPR001375">
    <property type="entry name" value="Peptidase_S9_cat"/>
</dbReference>
<sequence length="759" mass="81212">MNSPDLPTQFARTHRYAFGVPRGFTVSRDGARVLFVRSTAGDDPVSRLWLYEVGAEAGEEGEGGSGDAGGSRGAGESGGEAVSGAERMLADPLVLGASGPVPEAERVRRERAREASQGVVSFATDDYARVVAFAVSGALWTVRTDGGAPRRIGTPGPVVDPRPSPDGSLIAYVSRGAMRVVGADGTGDRALAEPEGEEVTYGLADHVAAESMDRHRAFWWSPDGDALLVARVDTARVQRWWLSDPERPERPPRSVPYPAAGTDNAETTLHLLRTDGSRVAVRTPSKAPEEASHTSRISHTSHAAAPARGDAEPAWTDTAFDYVPRVSWDAHGPLVTLQTRDQRTACVLEVDPESGECRLVDQQHESPWLDLVPGTPARLADGTPVLHRLVDPDTAGLCAGGTRTPPGLHVRGVLATTGDRVWLTASEEPTETHVWSFSAAGEPDGPVRTAAPVRLSQGRGVHTAAVGGDTVVLDSRTPDGHTVTVLRGGRPVGRIAVLSEEPVVNPKPRHLTLGERAVRGMLFLPSWHEQGSGKLPVLLCPYAGPSLQLVVHARGWWTVVAQWFAEQGFAVLIADGRGTPGRGRAWEHEVYGDQLTPVLDDQVDAVRAAAELVPDLDLERVGIRGWSFGGYLAAGAVLHRPDVFHAAVAGAAPSDLRLYDTHWKERFLGHPDVQPAHYERCSLVAHAHRLSRPLMLVHGLSDDNVLPVHTLRLSSALLAAGRPHTVLPLPGASHLVAREDVASNLLNLELDFLKKSLNA</sequence>
<dbReference type="Pfam" id="PF00326">
    <property type="entry name" value="Peptidase_S9"/>
    <property type="match status" value="1"/>
</dbReference>
<dbReference type="SUPFAM" id="SSF82171">
    <property type="entry name" value="DPP6 N-terminal domain-like"/>
    <property type="match status" value="1"/>
</dbReference>
<evidence type="ECO:0000313" key="4">
    <source>
        <dbReference type="EMBL" id="ARX81968.1"/>
    </source>
</evidence>
<dbReference type="RefSeq" id="WP_087883227.1">
    <property type="nucleotide sequence ID" value="NZ_CP021748.1"/>
</dbReference>
<gene>
    <name evidence="4" type="ORF">SMD44_01366</name>
</gene>
<dbReference type="Proteomes" id="UP000195880">
    <property type="component" value="Chromosome"/>
</dbReference>
<dbReference type="PANTHER" id="PTHR11731">
    <property type="entry name" value="PROTEASE FAMILY S9B,C DIPEPTIDYL-PEPTIDASE IV-RELATED"/>
    <property type="match status" value="1"/>
</dbReference>
<dbReference type="Pfam" id="PF00930">
    <property type="entry name" value="DPPIV_N"/>
    <property type="match status" value="1"/>
</dbReference>
<dbReference type="GO" id="GO:0008239">
    <property type="term" value="F:dipeptidyl-peptidase activity"/>
    <property type="evidence" value="ECO:0007669"/>
    <property type="project" value="TreeGrafter"/>
</dbReference>
<dbReference type="InterPro" id="IPR002469">
    <property type="entry name" value="Peptidase_S9B_N"/>
</dbReference>
<feature type="region of interest" description="Disordered" evidence="1">
    <location>
        <begin position="278"/>
        <end position="312"/>
    </location>
</feature>
<evidence type="ECO:0000259" key="3">
    <source>
        <dbReference type="Pfam" id="PF00930"/>
    </source>
</evidence>
<feature type="compositionally biased region" description="Low complexity" evidence="1">
    <location>
        <begin position="303"/>
        <end position="312"/>
    </location>
</feature>
<keyword evidence="5" id="KW-1185">Reference proteome</keyword>
<proteinExistence type="predicted"/>
<dbReference type="InterPro" id="IPR050278">
    <property type="entry name" value="Serine_Prot_S9B/DPPIV"/>
</dbReference>
<organism evidence="4 5">
    <name type="scientific">Streptomyces alboflavus</name>
    <dbReference type="NCBI Taxonomy" id="67267"/>
    <lineage>
        <taxon>Bacteria</taxon>
        <taxon>Bacillati</taxon>
        <taxon>Actinomycetota</taxon>
        <taxon>Actinomycetes</taxon>
        <taxon>Kitasatosporales</taxon>
        <taxon>Streptomycetaceae</taxon>
        <taxon>Streptomyces</taxon>
    </lineage>
</organism>
<dbReference type="AlphaFoldDB" id="A0A1Z1W6A5"/>
<accession>A0A1Z1W6A5</accession>
<dbReference type="PANTHER" id="PTHR11731:SF193">
    <property type="entry name" value="DIPEPTIDYL PEPTIDASE 9"/>
    <property type="match status" value="1"/>
</dbReference>
<dbReference type="eggNOG" id="COG1506">
    <property type="taxonomic scope" value="Bacteria"/>
</dbReference>
<dbReference type="KEGG" id="salf:SMD44_01366"/>
<dbReference type="GO" id="GO:0006508">
    <property type="term" value="P:proteolysis"/>
    <property type="evidence" value="ECO:0007669"/>
    <property type="project" value="InterPro"/>
</dbReference>
<feature type="region of interest" description="Disordered" evidence="1">
    <location>
        <begin position="243"/>
        <end position="262"/>
    </location>
</feature>
<dbReference type="GO" id="GO:0008236">
    <property type="term" value="F:serine-type peptidase activity"/>
    <property type="evidence" value="ECO:0007669"/>
    <property type="project" value="InterPro"/>
</dbReference>
<evidence type="ECO:0000313" key="5">
    <source>
        <dbReference type="Proteomes" id="UP000195880"/>
    </source>
</evidence>
<evidence type="ECO:0000256" key="1">
    <source>
        <dbReference type="SAM" id="MobiDB-lite"/>
    </source>
</evidence>